<feature type="domain" description="Reverse transcriptase Ty1/copia-type" evidence="1">
    <location>
        <begin position="2"/>
        <end position="174"/>
    </location>
</feature>
<accession>A5AJF7</accession>
<gene>
    <name evidence="2" type="ORF">VITISV_010921</name>
</gene>
<organism evidence="2">
    <name type="scientific">Vitis vinifera</name>
    <name type="common">Grape</name>
    <dbReference type="NCBI Taxonomy" id="29760"/>
    <lineage>
        <taxon>Eukaryota</taxon>
        <taxon>Viridiplantae</taxon>
        <taxon>Streptophyta</taxon>
        <taxon>Embryophyta</taxon>
        <taxon>Tracheophyta</taxon>
        <taxon>Spermatophyta</taxon>
        <taxon>Magnoliopsida</taxon>
        <taxon>eudicotyledons</taxon>
        <taxon>Gunneridae</taxon>
        <taxon>Pentapetalae</taxon>
        <taxon>rosids</taxon>
        <taxon>Vitales</taxon>
        <taxon>Vitaceae</taxon>
        <taxon>Viteae</taxon>
        <taxon>Vitis</taxon>
    </lineage>
</organism>
<evidence type="ECO:0000313" key="2">
    <source>
        <dbReference type="EMBL" id="CAN66811.1"/>
    </source>
</evidence>
<dbReference type="SUPFAM" id="SSF53098">
    <property type="entry name" value="Ribonuclease H-like"/>
    <property type="match status" value="1"/>
</dbReference>
<proteinExistence type="predicted"/>
<evidence type="ECO:0000259" key="1">
    <source>
        <dbReference type="Pfam" id="PF07727"/>
    </source>
</evidence>
<reference evidence="2" key="1">
    <citation type="journal article" date="2007" name="PLoS ONE">
        <title>The first genome sequence of an elite grapevine cultivar (Pinot noir Vitis vinifera L.): coping with a highly heterozygous genome.</title>
        <authorList>
            <person name="Velasco R."/>
            <person name="Zharkikh A."/>
            <person name="Troggio M."/>
            <person name="Cartwright D.A."/>
            <person name="Cestaro A."/>
            <person name="Pruss D."/>
            <person name="Pindo M."/>
            <person name="FitzGerald L.M."/>
            <person name="Vezzulli S."/>
            <person name="Reid J."/>
            <person name="Malacarne G."/>
            <person name="Iliev D."/>
            <person name="Coppola G."/>
            <person name="Wardell B."/>
            <person name="Micheletti D."/>
            <person name="Macalma T."/>
            <person name="Facci M."/>
            <person name="Mitchell J.T."/>
            <person name="Perazzolli M."/>
            <person name="Eldredge G."/>
            <person name="Gatto P."/>
            <person name="Oyzerski R."/>
            <person name="Moretto M."/>
            <person name="Gutin N."/>
            <person name="Stefanini M."/>
            <person name="Chen Y."/>
            <person name="Segala C."/>
            <person name="Davenport C."/>
            <person name="Dematte L."/>
            <person name="Mraz A."/>
            <person name="Battilana J."/>
            <person name="Stormo K."/>
            <person name="Costa F."/>
            <person name="Tao Q."/>
            <person name="Si-Ammour A."/>
            <person name="Harkins T."/>
            <person name="Lackey A."/>
            <person name="Perbost C."/>
            <person name="Taillon B."/>
            <person name="Stella A."/>
            <person name="Solovyev V."/>
            <person name="Fawcett J.A."/>
            <person name="Sterck L."/>
            <person name="Vandepoele K."/>
            <person name="Grando S.M."/>
            <person name="Toppo S."/>
            <person name="Moser C."/>
            <person name="Lanchbury J."/>
            <person name="Bogden R."/>
            <person name="Skolnick M."/>
            <person name="Sgaramella V."/>
            <person name="Bhatnagar S.K."/>
            <person name="Fontana P."/>
            <person name="Gutin A."/>
            <person name="Van de Peer Y."/>
            <person name="Salamini F."/>
            <person name="Viola R."/>
        </authorList>
    </citation>
    <scope>NUCLEOTIDE SEQUENCE</scope>
</reference>
<dbReference type="AlphaFoldDB" id="A5AJF7"/>
<dbReference type="EMBL" id="AM428105">
    <property type="protein sequence ID" value="CAN66811.1"/>
    <property type="molecule type" value="Genomic_DNA"/>
</dbReference>
<dbReference type="InterPro" id="IPR012337">
    <property type="entry name" value="RNaseH-like_sf"/>
</dbReference>
<dbReference type="InterPro" id="IPR013103">
    <property type="entry name" value="RVT_2"/>
</dbReference>
<protein>
    <recommendedName>
        <fullName evidence="1">Reverse transcriptase Ty1/copia-type domain-containing protein</fullName>
    </recommendedName>
</protein>
<sequence length="446" mass="52155">MIDYEEIFLLVARLKSIRILLAITCYLRIKLYQTNVKSCFLNEILSEEVYVEKPKGFEDPKFPNHIYRLKKALYEGKQAPIARYERLITYLLEKKFEKMRVDKTLFIHMSKNELLMTQIYVDDIVFRATPSDIALSFIKEIKTEFEMCIVGELTFFLGLLIRQLKDRIFLSQPNSHHNTKKCPRVPLEVKEGIRSMVYNKTKAKANKVANIQEIRAKLCGSMGVGDTHLINEEDDDEDVEDQDVYMYPTNMHPDEWSAHRSAVCASKATEWERQQYENIVGSKHKTRKSSHPTCTPTMMRKSQMTNMVSLYEPLYMVLWLMDSEIVPIMMFMYKLMHVMKENLIRQGAEARDWIFKIIKDYWEKTPKHPLHAVAYLLNPRFQYRHGVGSDSKLLQAVHNVFAKLDPTIESLGQFGNELVLFRDAKKGFSDQATVTAWSTMVPDEYL</sequence>
<name>A5AJF7_VITVI</name>
<dbReference type="Pfam" id="PF07727">
    <property type="entry name" value="RVT_2"/>
    <property type="match status" value="1"/>
</dbReference>